<feature type="region of interest" description="Disordered" evidence="1">
    <location>
        <begin position="679"/>
        <end position="704"/>
    </location>
</feature>
<organism evidence="2 3">
    <name type="scientific">Striga hermonthica</name>
    <name type="common">Purple witchweed</name>
    <name type="synonym">Buchnera hermonthica</name>
    <dbReference type="NCBI Taxonomy" id="68872"/>
    <lineage>
        <taxon>Eukaryota</taxon>
        <taxon>Viridiplantae</taxon>
        <taxon>Streptophyta</taxon>
        <taxon>Embryophyta</taxon>
        <taxon>Tracheophyta</taxon>
        <taxon>Spermatophyta</taxon>
        <taxon>Magnoliopsida</taxon>
        <taxon>eudicotyledons</taxon>
        <taxon>Gunneridae</taxon>
        <taxon>Pentapetalae</taxon>
        <taxon>asterids</taxon>
        <taxon>lamiids</taxon>
        <taxon>Lamiales</taxon>
        <taxon>Orobanchaceae</taxon>
        <taxon>Buchnereae</taxon>
        <taxon>Striga</taxon>
    </lineage>
</organism>
<comment type="caution">
    <text evidence="2">The sequence shown here is derived from an EMBL/GenBank/DDBJ whole genome shotgun (WGS) entry which is preliminary data.</text>
</comment>
<dbReference type="EMBL" id="CACSLK010027840">
    <property type="protein sequence ID" value="CAA0833706.1"/>
    <property type="molecule type" value="Genomic_DNA"/>
</dbReference>
<feature type="non-terminal residue" evidence="2">
    <location>
        <position position="704"/>
    </location>
</feature>
<protein>
    <submittedName>
        <fullName evidence="2">Uncharacterized protein</fullName>
    </submittedName>
</protein>
<evidence type="ECO:0000313" key="2">
    <source>
        <dbReference type="EMBL" id="CAA0833706.1"/>
    </source>
</evidence>
<keyword evidence="3" id="KW-1185">Reference proteome</keyword>
<gene>
    <name evidence="2" type="ORF">SHERM_28964</name>
</gene>
<evidence type="ECO:0000313" key="3">
    <source>
        <dbReference type="Proteomes" id="UP001153555"/>
    </source>
</evidence>
<dbReference type="Proteomes" id="UP001153555">
    <property type="component" value="Unassembled WGS sequence"/>
</dbReference>
<feature type="non-terminal residue" evidence="2">
    <location>
        <position position="1"/>
    </location>
</feature>
<name>A0A9N7NPF9_STRHE</name>
<reference evidence="2" key="1">
    <citation type="submission" date="2019-12" db="EMBL/GenBank/DDBJ databases">
        <authorList>
            <person name="Scholes J."/>
        </authorList>
    </citation>
    <scope>NUCLEOTIDE SEQUENCE</scope>
</reference>
<accession>A0A9N7NPF9</accession>
<sequence length="704" mass="80290">LFSNTALLFDVDNIYLSPPCVLKQNAPCLRKSRKMRVNRGKYKECKQRLRKKLFSNTVPLFDVDNIYLSSHRVLKQNGTHLRKSRKIRVNRGKYEKCKQRLRKDLFSNTAPLFDVDNIYLSHHHVLKQNGTHLRKSRKIRVNRGKYEKCKQRLRKDLFSNKTPLFDVDNIYLSPHRVLKQNGTRLRKSRKIKINKGKNEKCYQRLRKDLRRLENFVQQLRSCRNHCSASTSSQEGLGEDDSNKFVQQLRSCRNHCSTLTNSQEGLGEGDSKNFVQQLRSCRNHCSTSTNSQEGLGEGDSKNFVQHLRSCRNHCSTSTSSKEGLEEDDSKNFVQQLRSCRNHCSTSTSSQEGLGEGDSKNFVQQLRSCRNHCPTSTSLQEGLGEDDSKNFAQQLRSCRNHCSTSTSSQEGLREDDSKNFVQQLRNCRNHCSTSTSSQEGLGEGDSKNFLHGLPIDLPREVGLSHGLLPRIASVIKILDRRGNKLVEKVGGSTERLDHSLAVMVEKNCPWCGLQEGPSTFLNSIFPLNQDLVIGLDQVDSQPPSLSNGCLLIRVELGDDSIGSLELFFLGHELLALGRVLFSQNLDVSFGGSRLLEHICQRPDSQILINLRNRGRYSFMMDFFLRLSLTSEGVKSCRYHRLTYAATKKSQSTTTDRAMMTNRCFPFKDAMPESQYIGRLQRESSPPAFRLEIRQQPGEDDQFASEF</sequence>
<proteinExistence type="predicted"/>
<feature type="compositionally biased region" description="Acidic residues" evidence="1">
    <location>
        <begin position="695"/>
        <end position="704"/>
    </location>
</feature>
<dbReference type="AlphaFoldDB" id="A0A9N7NPF9"/>
<evidence type="ECO:0000256" key="1">
    <source>
        <dbReference type="SAM" id="MobiDB-lite"/>
    </source>
</evidence>